<feature type="transmembrane region" description="Helical" evidence="1">
    <location>
        <begin position="12"/>
        <end position="29"/>
    </location>
</feature>
<dbReference type="PANTHER" id="PTHR22911:SF103">
    <property type="entry name" value="BLR2811 PROTEIN"/>
    <property type="match status" value="1"/>
</dbReference>
<keyword evidence="4" id="KW-1185">Reference proteome</keyword>
<dbReference type="SUPFAM" id="SSF103481">
    <property type="entry name" value="Multidrug resistance efflux transporter EmrE"/>
    <property type="match status" value="2"/>
</dbReference>
<keyword evidence="1" id="KW-1133">Transmembrane helix</keyword>
<reference evidence="3 4" key="1">
    <citation type="submission" date="2020-11" db="EMBL/GenBank/DDBJ databases">
        <title>Algicoccus daihaiensis sp.nov., isolated from Daihai Lake in Inner Mongolia.</title>
        <authorList>
            <person name="Kai J."/>
        </authorList>
    </citation>
    <scope>NUCLEOTIDE SEQUENCE [LARGE SCALE GENOMIC DNA]</scope>
    <source>
        <strain evidence="4">f23</strain>
    </source>
</reference>
<dbReference type="EMBL" id="CP063982">
    <property type="protein sequence ID" value="UOD49317.1"/>
    <property type="molecule type" value="Genomic_DNA"/>
</dbReference>
<dbReference type="RefSeq" id="WP_243477471.1">
    <property type="nucleotide sequence ID" value="NZ_CP063982.1"/>
</dbReference>
<dbReference type="InterPro" id="IPR000620">
    <property type="entry name" value="EamA_dom"/>
</dbReference>
<feature type="transmembrane region" description="Helical" evidence="1">
    <location>
        <begin position="220"/>
        <end position="241"/>
    </location>
</feature>
<keyword evidence="1" id="KW-0812">Transmembrane</keyword>
<sequence>MQPIPTLRSQNAIAGVAILLLSLSVLSVLDASGKWILAAGVSLVVVTWFRYVVHFLLIVGLLLSRNELHLFKSHALKYQLSRGVTILFTTMGFFTTISYLPQAQATTMLFAAPLIILALAPWLLGEPKRVSRWLAATLGFMGVLIVVRPSSGLSPIGVGFGVLTALLMATQHLLTRKVAIDHPLTTILWSGMIGAIALTLMLPIMLPIADPHWAQTLAELPLGAWAVLLSLGLSGGIGHLLQVQAYRLAAASLLAPFMYVQIIPAAALGWLIWGDFPDAISWIGIGLICTSGAGIAWYEWHSSRRQAISALAKRPA</sequence>
<dbReference type="InterPro" id="IPR037185">
    <property type="entry name" value="EmrE-like"/>
</dbReference>
<accession>A0ABY4AGD5</accession>
<dbReference type="Proteomes" id="UP000831607">
    <property type="component" value="Chromosome"/>
</dbReference>
<feature type="transmembrane region" description="Helical" evidence="1">
    <location>
        <begin position="131"/>
        <end position="147"/>
    </location>
</feature>
<name>A0ABY4AGD5_9BURK</name>
<dbReference type="Pfam" id="PF00892">
    <property type="entry name" value="EamA"/>
    <property type="match status" value="1"/>
</dbReference>
<feature type="transmembrane region" description="Helical" evidence="1">
    <location>
        <begin position="35"/>
        <end position="63"/>
    </location>
</feature>
<protein>
    <submittedName>
        <fullName evidence="3">DMT family transporter</fullName>
    </submittedName>
</protein>
<feature type="transmembrane region" description="Helical" evidence="1">
    <location>
        <begin position="279"/>
        <end position="298"/>
    </location>
</feature>
<feature type="transmembrane region" description="Helical" evidence="1">
    <location>
        <begin position="153"/>
        <end position="174"/>
    </location>
</feature>
<evidence type="ECO:0000313" key="4">
    <source>
        <dbReference type="Proteomes" id="UP000831607"/>
    </source>
</evidence>
<feature type="transmembrane region" description="Helical" evidence="1">
    <location>
        <begin position="84"/>
        <end position="101"/>
    </location>
</feature>
<feature type="domain" description="EamA" evidence="2">
    <location>
        <begin position="156"/>
        <end position="291"/>
    </location>
</feature>
<proteinExistence type="predicted"/>
<dbReference type="PANTHER" id="PTHR22911">
    <property type="entry name" value="ACYL-MALONYL CONDENSING ENZYME-RELATED"/>
    <property type="match status" value="1"/>
</dbReference>
<evidence type="ECO:0000313" key="3">
    <source>
        <dbReference type="EMBL" id="UOD49317.1"/>
    </source>
</evidence>
<evidence type="ECO:0000256" key="1">
    <source>
        <dbReference type="SAM" id="Phobius"/>
    </source>
</evidence>
<keyword evidence="1" id="KW-0472">Membrane</keyword>
<organism evidence="3 4">
    <name type="scientific">Orrella daihaiensis</name>
    <dbReference type="NCBI Taxonomy" id="2782176"/>
    <lineage>
        <taxon>Bacteria</taxon>
        <taxon>Pseudomonadati</taxon>
        <taxon>Pseudomonadota</taxon>
        <taxon>Betaproteobacteria</taxon>
        <taxon>Burkholderiales</taxon>
        <taxon>Alcaligenaceae</taxon>
        <taxon>Orrella</taxon>
    </lineage>
</organism>
<feature type="transmembrane region" description="Helical" evidence="1">
    <location>
        <begin position="107"/>
        <end position="124"/>
    </location>
</feature>
<evidence type="ECO:0000259" key="2">
    <source>
        <dbReference type="Pfam" id="PF00892"/>
    </source>
</evidence>
<feature type="transmembrane region" description="Helical" evidence="1">
    <location>
        <begin position="253"/>
        <end position="273"/>
    </location>
</feature>
<gene>
    <name evidence="3" type="ORF">DHf2319_07370</name>
</gene>
<feature type="transmembrane region" description="Helical" evidence="1">
    <location>
        <begin position="186"/>
        <end position="208"/>
    </location>
</feature>